<gene>
    <name evidence="1" type="ORF">HYH02_012094</name>
</gene>
<dbReference type="EMBL" id="JAEHOD010000055">
    <property type="protein sequence ID" value="KAG2434895.1"/>
    <property type="molecule type" value="Genomic_DNA"/>
</dbReference>
<sequence>MATSPQLAKTAEALMAAALGEASQQSTAAASDTVAELRHIHGIAAKLLAELSAMRQEALHEGRIARLQRGYATLLANQARYSQYFDVMEYIISKMLERIDSRIAWPPKAGWHAKMLLGELGNLTGLQFSVDVDKERLVTLPKVVCAANRGGQPKNAAQQSASLYKKAEELMQVAVSEAAQQSATTSKAAVAERRHIHSSTDRLLAELSSLREDAHKQRLQTARVILGPILESSYQSYGYTRFNYPRLLDYALATQLYWGAQRDVHCLSNGDSGELNNFNAETFRFELEGLTGLSCDVYLENGEWHFELY</sequence>
<evidence type="ECO:0000313" key="2">
    <source>
        <dbReference type="Proteomes" id="UP000613740"/>
    </source>
</evidence>
<reference evidence="1" key="1">
    <citation type="journal article" date="2020" name="bioRxiv">
        <title>Comparative genomics of Chlamydomonas.</title>
        <authorList>
            <person name="Craig R.J."/>
            <person name="Hasan A.R."/>
            <person name="Ness R.W."/>
            <person name="Keightley P.D."/>
        </authorList>
    </citation>
    <scope>NUCLEOTIDE SEQUENCE</scope>
    <source>
        <strain evidence="1">CCAP 11/173</strain>
    </source>
</reference>
<protein>
    <submittedName>
        <fullName evidence="1">Uncharacterized protein</fullName>
    </submittedName>
</protein>
<organism evidence="1 2">
    <name type="scientific">Chlamydomonas schloesseri</name>
    <dbReference type="NCBI Taxonomy" id="2026947"/>
    <lineage>
        <taxon>Eukaryota</taxon>
        <taxon>Viridiplantae</taxon>
        <taxon>Chlorophyta</taxon>
        <taxon>core chlorophytes</taxon>
        <taxon>Chlorophyceae</taxon>
        <taxon>CS clade</taxon>
        <taxon>Chlamydomonadales</taxon>
        <taxon>Chlamydomonadaceae</taxon>
        <taxon>Chlamydomonas</taxon>
    </lineage>
</organism>
<keyword evidence="2" id="KW-1185">Reference proteome</keyword>
<dbReference type="AlphaFoldDB" id="A0A835T9K4"/>
<dbReference type="OrthoDB" id="10583397at2759"/>
<accession>A0A835T9K4</accession>
<dbReference type="Proteomes" id="UP000613740">
    <property type="component" value="Unassembled WGS sequence"/>
</dbReference>
<name>A0A835T9K4_9CHLO</name>
<proteinExistence type="predicted"/>
<comment type="caution">
    <text evidence="1">The sequence shown here is derived from an EMBL/GenBank/DDBJ whole genome shotgun (WGS) entry which is preliminary data.</text>
</comment>
<evidence type="ECO:0000313" key="1">
    <source>
        <dbReference type="EMBL" id="KAG2434895.1"/>
    </source>
</evidence>